<dbReference type="STRING" id="472175.EL18_01609"/>
<keyword evidence="2 3" id="KW-0378">Hydrolase</keyword>
<dbReference type="InterPro" id="IPR020084">
    <property type="entry name" value="NUDIX_hydrolase_CS"/>
</dbReference>
<dbReference type="PANTHER" id="PTHR43736:SF1">
    <property type="entry name" value="DIHYDRONEOPTERIN TRIPHOSPHATE DIPHOSPHATASE"/>
    <property type="match status" value="1"/>
</dbReference>
<dbReference type="PROSITE" id="PS00893">
    <property type="entry name" value="NUDIX_BOX"/>
    <property type="match status" value="1"/>
</dbReference>
<reference evidence="5 6" key="1">
    <citation type="submission" date="2014-05" db="EMBL/GenBank/DDBJ databases">
        <title>Draft Genome Sequence of Nitratireductor basaltis Strain UMTGB225, A Marine Bacterium Isolated from Green Barrel Tunicate.</title>
        <authorList>
            <person name="Gan H.Y."/>
        </authorList>
    </citation>
    <scope>NUCLEOTIDE SEQUENCE [LARGE SCALE GENOMIC DNA]</scope>
    <source>
        <strain evidence="5 6">UMTGB225</strain>
    </source>
</reference>
<dbReference type="CDD" id="cd04673">
    <property type="entry name" value="NUDIX_ADPRase"/>
    <property type="match status" value="1"/>
</dbReference>
<dbReference type="Proteomes" id="UP000053675">
    <property type="component" value="Unassembled WGS sequence"/>
</dbReference>
<dbReference type="PRINTS" id="PR00502">
    <property type="entry name" value="NUDIXFAMILY"/>
</dbReference>
<accession>A0A084UC86</accession>
<comment type="cofactor">
    <cofactor evidence="1">
        <name>Mg(2+)</name>
        <dbReference type="ChEBI" id="CHEBI:18420"/>
    </cofactor>
</comment>
<evidence type="ECO:0000256" key="3">
    <source>
        <dbReference type="RuleBase" id="RU003476"/>
    </source>
</evidence>
<dbReference type="RefSeq" id="WP_244444534.1">
    <property type="nucleotide sequence ID" value="NZ_JMQM01000001.1"/>
</dbReference>
<gene>
    <name evidence="5" type="ORF">EL18_01609</name>
</gene>
<dbReference type="InterPro" id="IPR015797">
    <property type="entry name" value="NUDIX_hydrolase-like_dom_sf"/>
</dbReference>
<sequence>MLAMACDSRPNRIKEQALSEIAAVAVVAEKDGKFLLTRRMNPPYADQYGFPGGKVEPGETSGQAACRELLEETGIQGSAPQFICQIMVENVDGRPPFRLDVFRLTIFDGTLLAGSDAREAGWFSLEEMRQMPVIGSTLEIVEDLASTRGS</sequence>
<proteinExistence type="inferred from homology"/>
<dbReference type="SUPFAM" id="SSF55811">
    <property type="entry name" value="Nudix"/>
    <property type="match status" value="1"/>
</dbReference>
<evidence type="ECO:0000313" key="5">
    <source>
        <dbReference type="EMBL" id="KFB10572.1"/>
    </source>
</evidence>
<dbReference type="eggNOG" id="COG1051">
    <property type="taxonomic scope" value="Bacteria"/>
</dbReference>
<evidence type="ECO:0000313" key="6">
    <source>
        <dbReference type="Proteomes" id="UP000053675"/>
    </source>
</evidence>
<name>A0A084UC86_9HYPH</name>
<evidence type="ECO:0000256" key="1">
    <source>
        <dbReference type="ARBA" id="ARBA00001946"/>
    </source>
</evidence>
<organism evidence="5 6">
    <name type="scientific">Nitratireductor basaltis</name>
    <dbReference type="NCBI Taxonomy" id="472175"/>
    <lineage>
        <taxon>Bacteria</taxon>
        <taxon>Pseudomonadati</taxon>
        <taxon>Pseudomonadota</taxon>
        <taxon>Alphaproteobacteria</taxon>
        <taxon>Hyphomicrobiales</taxon>
        <taxon>Phyllobacteriaceae</taxon>
        <taxon>Nitratireductor</taxon>
    </lineage>
</organism>
<evidence type="ECO:0000259" key="4">
    <source>
        <dbReference type="PROSITE" id="PS51462"/>
    </source>
</evidence>
<dbReference type="EMBL" id="JMQM01000001">
    <property type="protein sequence ID" value="KFB10572.1"/>
    <property type="molecule type" value="Genomic_DNA"/>
</dbReference>
<dbReference type="GO" id="GO:0016787">
    <property type="term" value="F:hydrolase activity"/>
    <property type="evidence" value="ECO:0007669"/>
    <property type="project" value="UniProtKB-KW"/>
</dbReference>
<dbReference type="Gene3D" id="3.90.79.10">
    <property type="entry name" value="Nucleoside Triphosphate Pyrophosphohydrolase"/>
    <property type="match status" value="1"/>
</dbReference>
<dbReference type="PATRIC" id="fig|472175.3.peg.1617"/>
<comment type="caution">
    <text evidence="5">The sequence shown here is derived from an EMBL/GenBank/DDBJ whole genome shotgun (WGS) entry which is preliminary data.</text>
</comment>
<dbReference type="PROSITE" id="PS51462">
    <property type="entry name" value="NUDIX"/>
    <property type="match status" value="1"/>
</dbReference>
<comment type="similarity">
    <text evidence="3">Belongs to the Nudix hydrolase family.</text>
</comment>
<dbReference type="InterPro" id="IPR000086">
    <property type="entry name" value="NUDIX_hydrolase_dom"/>
</dbReference>
<dbReference type="Pfam" id="PF00293">
    <property type="entry name" value="NUDIX"/>
    <property type="match status" value="1"/>
</dbReference>
<feature type="domain" description="Nudix hydrolase" evidence="4">
    <location>
        <begin position="17"/>
        <end position="146"/>
    </location>
</feature>
<dbReference type="PANTHER" id="PTHR43736">
    <property type="entry name" value="ADP-RIBOSE PYROPHOSPHATASE"/>
    <property type="match status" value="1"/>
</dbReference>
<evidence type="ECO:0000256" key="2">
    <source>
        <dbReference type="ARBA" id="ARBA00022801"/>
    </source>
</evidence>
<dbReference type="AlphaFoldDB" id="A0A084UC86"/>
<protein>
    <submittedName>
        <fullName evidence="5">NUDIX hydrolase</fullName>
    </submittedName>
</protein>
<dbReference type="InterPro" id="IPR020476">
    <property type="entry name" value="Nudix_hydrolase"/>
</dbReference>
<keyword evidence="6" id="KW-1185">Reference proteome</keyword>